<dbReference type="AlphaFoldDB" id="A0A947DBK7"/>
<name>A0A947DBK7_9CYAN</name>
<dbReference type="EMBL" id="JADOES010000003">
    <property type="protein sequence ID" value="MBT9314132.1"/>
    <property type="molecule type" value="Genomic_DNA"/>
</dbReference>
<proteinExistence type="predicted"/>
<sequence>MWPDNASICILNDALEKRQAFDSRESQVLKLERILAMNDADRSESILAQLGIPKRYDAHALEVALYVQRSPKRVGRKAVQIATSLTLSVVTRRLKWLVADGYLDYEEKPLPNPKMPASRLYSSTGRLTEEDLQLCLQELQAQEALPIKPLGGLTEVTPPASPLEAKKKHEGRVSVRSAISKLRPYALQDYVQLLLIFVAHGELSMRQAAELSGDAPQTQHGRFTKLTSFGLLKRERKRSEDGILEFHYSLVPGVSSDEIVELAREHNISTNQSNESSTPETVMTSDSKANQLPEKQRQSATEMLVARLPEFDPSWPQEVKQSWFESYQKLIEMSQK</sequence>
<gene>
    <name evidence="2" type="ORF">IXB50_01680</name>
</gene>
<accession>A0A947DBK7</accession>
<comment type="caution">
    <text evidence="2">The sequence shown here is derived from an EMBL/GenBank/DDBJ whole genome shotgun (WGS) entry which is preliminary data.</text>
</comment>
<evidence type="ECO:0000256" key="1">
    <source>
        <dbReference type="SAM" id="MobiDB-lite"/>
    </source>
</evidence>
<feature type="region of interest" description="Disordered" evidence="1">
    <location>
        <begin position="267"/>
        <end position="300"/>
    </location>
</feature>
<evidence type="ECO:0000313" key="3">
    <source>
        <dbReference type="Proteomes" id="UP000717364"/>
    </source>
</evidence>
<reference evidence="2" key="2">
    <citation type="journal article" date="2021" name="Mar. Drugs">
        <title>Genome Reduction and Secondary Metabolism of the Marine Sponge-Associated Cyanobacterium Leptothoe.</title>
        <authorList>
            <person name="Konstantinou D."/>
            <person name="Popin R.V."/>
            <person name="Fewer D.P."/>
            <person name="Sivonen K."/>
            <person name="Gkelis S."/>
        </authorList>
    </citation>
    <scope>NUCLEOTIDE SEQUENCE</scope>
    <source>
        <strain evidence="2">TAU-MAC 1115</strain>
    </source>
</reference>
<organism evidence="2 3">
    <name type="scientific">Leptothoe spongobia TAU-MAC 1115</name>
    <dbReference type="NCBI Taxonomy" id="1967444"/>
    <lineage>
        <taxon>Bacteria</taxon>
        <taxon>Bacillati</taxon>
        <taxon>Cyanobacteriota</taxon>
        <taxon>Cyanophyceae</taxon>
        <taxon>Nodosilineales</taxon>
        <taxon>Cymatolegaceae</taxon>
        <taxon>Leptothoe</taxon>
        <taxon>Leptothoe spongobia</taxon>
    </lineage>
</organism>
<feature type="compositionally biased region" description="Polar residues" evidence="1">
    <location>
        <begin position="268"/>
        <end position="290"/>
    </location>
</feature>
<dbReference type="Proteomes" id="UP000717364">
    <property type="component" value="Unassembled WGS sequence"/>
</dbReference>
<keyword evidence="3" id="KW-1185">Reference proteome</keyword>
<protein>
    <submittedName>
        <fullName evidence="2">Uncharacterized protein</fullName>
    </submittedName>
</protein>
<evidence type="ECO:0000313" key="2">
    <source>
        <dbReference type="EMBL" id="MBT9314132.1"/>
    </source>
</evidence>
<reference evidence="2" key="1">
    <citation type="submission" date="2020-11" db="EMBL/GenBank/DDBJ databases">
        <authorList>
            <person name="Konstantinou D."/>
            <person name="Gkelis S."/>
            <person name="Popin R."/>
            <person name="Fewer D."/>
            <person name="Sivonen K."/>
        </authorList>
    </citation>
    <scope>NUCLEOTIDE SEQUENCE</scope>
    <source>
        <strain evidence="2">TAU-MAC 1115</strain>
    </source>
</reference>